<protein>
    <recommendedName>
        <fullName evidence="5">Seryl-tRNA synthetase</fullName>
    </recommendedName>
</protein>
<keyword evidence="1" id="KW-0472">Membrane</keyword>
<keyword evidence="2" id="KW-0732">Signal</keyword>
<organism evidence="3 4">
    <name type="scientific">Mongoliibacter ruber</name>
    <dbReference type="NCBI Taxonomy" id="1750599"/>
    <lineage>
        <taxon>Bacteria</taxon>
        <taxon>Pseudomonadati</taxon>
        <taxon>Bacteroidota</taxon>
        <taxon>Cytophagia</taxon>
        <taxon>Cytophagales</taxon>
        <taxon>Cyclobacteriaceae</taxon>
        <taxon>Mongoliibacter</taxon>
    </lineage>
</organism>
<comment type="caution">
    <text evidence="3">The sequence shown here is derived from an EMBL/GenBank/DDBJ whole genome shotgun (WGS) entry which is preliminary data.</text>
</comment>
<gene>
    <name evidence="3" type="ORF">CLW00_102175</name>
</gene>
<dbReference type="Proteomes" id="UP000238157">
    <property type="component" value="Unassembled WGS sequence"/>
</dbReference>
<feature type="signal peptide" evidence="2">
    <location>
        <begin position="1"/>
        <end position="24"/>
    </location>
</feature>
<evidence type="ECO:0000313" key="3">
    <source>
        <dbReference type="EMBL" id="PRY89699.1"/>
    </source>
</evidence>
<feature type="chain" id="PRO_5015741638" description="Seryl-tRNA synthetase" evidence="2">
    <location>
        <begin position="25"/>
        <end position="106"/>
    </location>
</feature>
<evidence type="ECO:0000313" key="4">
    <source>
        <dbReference type="Proteomes" id="UP000238157"/>
    </source>
</evidence>
<keyword evidence="1" id="KW-1133">Transmembrane helix</keyword>
<dbReference type="OrthoDB" id="964337at2"/>
<name>A0A2T0WSM4_9BACT</name>
<keyword evidence="1" id="KW-0812">Transmembrane</keyword>
<dbReference type="AlphaFoldDB" id="A0A2T0WSM4"/>
<feature type="transmembrane region" description="Helical" evidence="1">
    <location>
        <begin position="86"/>
        <end position="105"/>
    </location>
</feature>
<evidence type="ECO:0008006" key="5">
    <source>
        <dbReference type="Google" id="ProtNLM"/>
    </source>
</evidence>
<reference evidence="3 4" key="1">
    <citation type="submission" date="2018-03" db="EMBL/GenBank/DDBJ databases">
        <title>Genomic Encyclopedia of Archaeal and Bacterial Type Strains, Phase II (KMG-II): from individual species to whole genera.</title>
        <authorList>
            <person name="Goeker M."/>
        </authorList>
    </citation>
    <scope>NUCLEOTIDE SEQUENCE [LARGE SCALE GENOMIC DNA]</scope>
    <source>
        <strain evidence="3 4">DSM 27929</strain>
    </source>
</reference>
<sequence length="106" mass="11732">MKKTILNLSLATAMVLGGTTATMAKDKPAKSENELTEAQAQRMEEIDARVLEIKQMEFAEMSKEERKEIKSELKSLHKEAKQNSGSGIYISTGALIIIIILLIILL</sequence>
<keyword evidence="4" id="KW-1185">Reference proteome</keyword>
<evidence type="ECO:0000256" key="2">
    <source>
        <dbReference type="SAM" id="SignalP"/>
    </source>
</evidence>
<dbReference type="RefSeq" id="WP_106132397.1">
    <property type="nucleotide sequence ID" value="NZ_PVTR01000002.1"/>
</dbReference>
<dbReference type="EMBL" id="PVTR01000002">
    <property type="protein sequence ID" value="PRY89699.1"/>
    <property type="molecule type" value="Genomic_DNA"/>
</dbReference>
<accession>A0A2T0WSM4</accession>
<evidence type="ECO:0000256" key="1">
    <source>
        <dbReference type="SAM" id="Phobius"/>
    </source>
</evidence>
<proteinExistence type="predicted"/>